<keyword evidence="3" id="KW-1185">Reference proteome</keyword>
<organism evidence="3 4">
    <name type="scientific">Heligmosomoides polygyrus</name>
    <name type="common">Parasitic roundworm</name>
    <dbReference type="NCBI Taxonomy" id="6339"/>
    <lineage>
        <taxon>Eukaryota</taxon>
        <taxon>Metazoa</taxon>
        <taxon>Ecdysozoa</taxon>
        <taxon>Nematoda</taxon>
        <taxon>Chromadorea</taxon>
        <taxon>Rhabditida</taxon>
        <taxon>Rhabditina</taxon>
        <taxon>Rhabditomorpha</taxon>
        <taxon>Strongyloidea</taxon>
        <taxon>Heligmosomidae</taxon>
        <taxon>Heligmosomoides</taxon>
    </lineage>
</organism>
<protein>
    <submittedName>
        <fullName evidence="4">UPF0051 protein</fullName>
    </submittedName>
</protein>
<evidence type="ECO:0000313" key="4">
    <source>
        <dbReference type="WBParaSite" id="HPBE_0001910801-mRNA-1"/>
    </source>
</evidence>
<dbReference type="Proteomes" id="UP000050761">
    <property type="component" value="Unassembled WGS sequence"/>
</dbReference>
<reference evidence="2 3" key="1">
    <citation type="submission" date="2018-11" db="EMBL/GenBank/DDBJ databases">
        <authorList>
            <consortium name="Pathogen Informatics"/>
        </authorList>
    </citation>
    <scope>NUCLEOTIDE SEQUENCE [LARGE SCALE GENOMIC DNA]</scope>
</reference>
<feature type="transmembrane region" description="Helical" evidence="1">
    <location>
        <begin position="383"/>
        <end position="405"/>
    </location>
</feature>
<reference evidence="4" key="2">
    <citation type="submission" date="2019-09" db="UniProtKB">
        <authorList>
            <consortium name="WormBaseParasite"/>
        </authorList>
    </citation>
    <scope>IDENTIFICATION</scope>
</reference>
<evidence type="ECO:0000313" key="3">
    <source>
        <dbReference type="Proteomes" id="UP000050761"/>
    </source>
</evidence>
<keyword evidence="1" id="KW-0812">Transmembrane</keyword>
<keyword evidence="1" id="KW-0472">Membrane</keyword>
<dbReference type="WBParaSite" id="HPBE_0001910801-mRNA-1">
    <property type="protein sequence ID" value="HPBE_0001910801-mRNA-1"/>
    <property type="gene ID" value="HPBE_0001910801"/>
</dbReference>
<name>A0A183GAP5_HELPZ</name>
<keyword evidence="1" id="KW-1133">Transmembrane helix</keyword>
<accession>A0A3P8C5K5</accession>
<evidence type="ECO:0000256" key="1">
    <source>
        <dbReference type="SAM" id="Phobius"/>
    </source>
</evidence>
<proteinExistence type="predicted"/>
<dbReference type="AlphaFoldDB" id="A0A183GAP5"/>
<dbReference type="EMBL" id="UZAH01031142">
    <property type="protein sequence ID" value="VDP14054.1"/>
    <property type="molecule type" value="Genomic_DNA"/>
</dbReference>
<gene>
    <name evidence="2" type="ORF">HPBE_LOCUS19107</name>
</gene>
<accession>A0A183GAP5</accession>
<dbReference type="OrthoDB" id="5912862at2759"/>
<sequence>MFSIGIPRLEYDKIFNPPRSESFNWKSYFIVRIFGNFGPLATGTNPCTDEVLFGHVRYLEQTVAERLFEHGKHIFVKSENDNERVARIELCCQGKLIINYLNTDDREKREDCDGEITVLDVVTDGREVEQSIKRVLAEEKDKRRKWDFLDVTEVIKYKDVFDRRLNDLIEEDQYFEIQDAAEPRCVFCCRVLANYGGIVVFEVLDYIMTINITDPRCHPIGWASRHQDESVAYCPGKYSAEAIRAFSKNPVPEIIFRRNELKEHLFKVVAHRGSHGIFPQGFCDSIGFQLSVPHNSIILRGRGAFDAGWSWKSYAAHWGISGVSTNETNFEPLSSRDTKITPMRHVEVFCYQQGVMYAALIHRAVRNLVLIELSCDTTPNPPLMFPIGLVALLTLFFAYQVLLTIR</sequence>
<evidence type="ECO:0000313" key="2">
    <source>
        <dbReference type="EMBL" id="VDP14054.1"/>
    </source>
</evidence>